<name>M6RMY6_LEPIR</name>
<protein>
    <submittedName>
        <fullName evidence="1">Putative lipoprotein</fullName>
    </submittedName>
</protein>
<reference evidence="1 2" key="1">
    <citation type="submission" date="2013-01" db="EMBL/GenBank/DDBJ databases">
        <authorList>
            <person name="Harkins D.M."/>
            <person name="Durkin A.S."/>
            <person name="Brinkac L.M."/>
            <person name="Haft D.H."/>
            <person name="Selengut J.D."/>
            <person name="Sanka R."/>
            <person name="DePew J."/>
            <person name="Purushe J."/>
            <person name="Picardeau M."/>
            <person name="Werts C."/>
            <person name="Goarant C."/>
            <person name="Vinetz J.M."/>
            <person name="Sutton G.G."/>
            <person name="Nierman W.C."/>
            <person name="Fouts D.E."/>
        </authorList>
    </citation>
    <scope>NUCLEOTIDE SEQUENCE [LARGE SCALE GENOMIC DNA]</scope>
    <source>
        <strain evidence="1 2">Verdun HP</strain>
    </source>
</reference>
<comment type="caution">
    <text evidence="1">The sequence shown here is derived from an EMBL/GenBank/DDBJ whole genome shotgun (WGS) entry which is preliminary data.</text>
</comment>
<dbReference type="PROSITE" id="PS51257">
    <property type="entry name" value="PROKAR_LIPOPROTEIN"/>
    <property type="match status" value="1"/>
</dbReference>
<keyword evidence="1" id="KW-0449">Lipoprotein</keyword>
<evidence type="ECO:0000313" key="1">
    <source>
        <dbReference type="EMBL" id="EMO07151.1"/>
    </source>
</evidence>
<dbReference type="EMBL" id="AHNZ02000088">
    <property type="protein sequence ID" value="EMO07151.1"/>
    <property type="molecule type" value="Genomic_DNA"/>
</dbReference>
<proteinExistence type="predicted"/>
<gene>
    <name evidence="1" type="ORF">LEP1GSC116_4969</name>
</gene>
<dbReference type="Proteomes" id="UP000012092">
    <property type="component" value="Unassembled WGS sequence"/>
</dbReference>
<evidence type="ECO:0000313" key="2">
    <source>
        <dbReference type="Proteomes" id="UP000012092"/>
    </source>
</evidence>
<accession>M6RMY6</accession>
<organism evidence="1 2">
    <name type="scientific">Leptospira interrogans serovar Icterohaemorrhagiae str. Verdun HP</name>
    <dbReference type="NCBI Taxonomy" id="1049910"/>
    <lineage>
        <taxon>Bacteria</taxon>
        <taxon>Pseudomonadati</taxon>
        <taxon>Spirochaetota</taxon>
        <taxon>Spirochaetia</taxon>
        <taxon>Leptospirales</taxon>
        <taxon>Leptospiraceae</taxon>
        <taxon>Leptospira</taxon>
    </lineage>
</organism>
<sequence length="126" mass="14882">MENFKWLGIDLRLKILICIFSILFSCKDNKQEFGESWISLFNNVKMDEKAISDRHYSSDGTLTFATFNSDLVPYNRKQAPEVLKTYLQLTLNSEPVFYVRIILEIMIMIDSNRDTKELKSKMERTR</sequence>
<dbReference type="AlphaFoldDB" id="M6RMY6"/>